<evidence type="ECO:0000313" key="3">
    <source>
        <dbReference type="Proteomes" id="UP001215712"/>
    </source>
</evidence>
<protein>
    <recommendedName>
        <fullName evidence="1">AB hydrolase-1 domain-containing protein</fullName>
    </recommendedName>
</protein>
<proteinExistence type="predicted"/>
<gene>
    <name evidence="2" type="ORF">N7493_008427</name>
</gene>
<dbReference type="AlphaFoldDB" id="A0AAD6MTS1"/>
<accession>A0AAD6MTS1</accession>
<dbReference type="EMBL" id="JAQJAN010000012">
    <property type="protein sequence ID" value="KAJ5716516.1"/>
    <property type="molecule type" value="Genomic_DNA"/>
</dbReference>
<dbReference type="PANTHER" id="PTHR43689">
    <property type="entry name" value="HYDROLASE"/>
    <property type="match status" value="1"/>
</dbReference>
<name>A0AAD6MTS1_9EURO</name>
<dbReference type="GO" id="GO:0072330">
    <property type="term" value="P:monocarboxylic acid biosynthetic process"/>
    <property type="evidence" value="ECO:0007669"/>
    <property type="project" value="UniProtKB-ARBA"/>
</dbReference>
<keyword evidence="3" id="KW-1185">Reference proteome</keyword>
<dbReference type="Proteomes" id="UP001215712">
    <property type="component" value="Unassembled WGS sequence"/>
</dbReference>
<evidence type="ECO:0000259" key="1">
    <source>
        <dbReference type="Pfam" id="PF12697"/>
    </source>
</evidence>
<sequence>MASPSLSPIELNEYFKHSTATHTYNIRWASIGDPSAPPLVFIHGTPWSSRVWYVHAQALSSHFHVYLFDSPGFGTSPLGQPLPGQEINKEVELDADFSRESEVLAALYKHWKASWGPKDAHVVAHGSGGLMSLRALLLHDCQFVSLYLINVAALGAFQHPYFERFKDAEPFFQSLSLDDFDTVVTSFIRDSASSKLSGELMEALKAPWVSTEQGKKAFIRQMIRASASQHDALADQLENMYPEIGTKIPVRVSWGDEDHWNHVLTASKLKDKLNAKDFFLIEGAGHLVMIDNVTELGVDLGRWLDQQELRMHELKVRLEVRGVVEGEKHITDVANIGIQIQYVLHGS</sequence>
<dbReference type="InterPro" id="IPR029058">
    <property type="entry name" value="AB_hydrolase_fold"/>
</dbReference>
<dbReference type="InterPro" id="IPR000073">
    <property type="entry name" value="AB_hydrolase_1"/>
</dbReference>
<reference evidence="2" key="1">
    <citation type="journal article" date="2023" name="IMA Fungus">
        <title>Comparative genomic study of the Penicillium genus elucidates a diverse pangenome and 15 lateral gene transfer events.</title>
        <authorList>
            <person name="Petersen C."/>
            <person name="Sorensen T."/>
            <person name="Nielsen M.R."/>
            <person name="Sondergaard T.E."/>
            <person name="Sorensen J.L."/>
            <person name="Fitzpatrick D.A."/>
            <person name="Frisvad J.C."/>
            <person name="Nielsen K.L."/>
        </authorList>
    </citation>
    <scope>NUCLEOTIDE SEQUENCE</scope>
    <source>
        <strain evidence="2">IBT 17514</strain>
    </source>
</reference>
<dbReference type="GO" id="GO:0017000">
    <property type="term" value="P:antibiotic biosynthetic process"/>
    <property type="evidence" value="ECO:0007669"/>
    <property type="project" value="UniProtKB-ARBA"/>
</dbReference>
<dbReference type="Pfam" id="PF12697">
    <property type="entry name" value="Abhydrolase_6"/>
    <property type="match status" value="1"/>
</dbReference>
<feature type="domain" description="AB hydrolase-1" evidence="1">
    <location>
        <begin position="39"/>
        <end position="291"/>
    </location>
</feature>
<dbReference type="SUPFAM" id="SSF53474">
    <property type="entry name" value="alpha/beta-Hydrolases"/>
    <property type="match status" value="1"/>
</dbReference>
<comment type="caution">
    <text evidence="2">The sequence shown here is derived from an EMBL/GenBank/DDBJ whole genome shotgun (WGS) entry which is preliminary data.</text>
</comment>
<evidence type="ECO:0000313" key="2">
    <source>
        <dbReference type="EMBL" id="KAJ5716516.1"/>
    </source>
</evidence>
<reference evidence="2" key="2">
    <citation type="submission" date="2023-01" db="EMBL/GenBank/DDBJ databases">
        <authorList>
            <person name="Petersen C."/>
        </authorList>
    </citation>
    <scope>NUCLEOTIDE SEQUENCE</scope>
    <source>
        <strain evidence="2">IBT 17514</strain>
    </source>
</reference>
<dbReference type="PANTHER" id="PTHR43689:SF8">
    <property type="entry name" value="ALPHA_BETA-HYDROLASES SUPERFAMILY PROTEIN"/>
    <property type="match status" value="1"/>
</dbReference>
<organism evidence="2 3">
    <name type="scientific">Penicillium malachiteum</name>
    <dbReference type="NCBI Taxonomy" id="1324776"/>
    <lineage>
        <taxon>Eukaryota</taxon>
        <taxon>Fungi</taxon>
        <taxon>Dikarya</taxon>
        <taxon>Ascomycota</taxon>
        <taxon>Pezizomycotina</taxon>
        <taxon>Eurotiomycetes</taxon>
        <taxon>Eurotiomycetidae</taxon>
        <taxon>Eurotiales</taxon>
        <taxon>Aspergillaceae</taxon>
        <taxon>Penicillium</taxon>
    </lineage>
</organism>
<dbReference type="Gene3D" id="3.40.50.1820">
    <property type="entry name" value="alpha/beta hydrolase"/>
    <property type="match status" value="1"/>
</dbReference>